<dbReference type="Proteomes" id="UP000242444">
    <property type="component" value="Unassembled WGS sequence"/>
</dbReference>
<dbReference type="OrthoDB" id="2611891at2"/>
<dbReference type="InterPro" id="IPR052164">
    <property type="entry name" value="Anthracycline_SecMetBiosynth"/>
</dbReference>
<evidence type="ECO:0000313" key="3">
    <source>
        <dbReference type="Proteomes" id="UP000242444"/>
    </source>
</evidence>
<dbReference type="AlphaFoldDB" id="A0A263DAI2"/>
<dbReference type="InParanoid" id="A0A263DAI2"/>
<keyword evidence="2" id="KW-0223">Dioxygenase</keyword>
<dbReference type="SUPFAM" id="SSF54593">
    <property type="entry name" value="Glyoxalase/Bleomycin resistance protein/Dihydroxybiphenyl dioxygenase"/>
    <property type="match status" value="1"/>
</dbReference>
<evidence type="ECO:0000259" key="1">
    <source>
        <dbReference type="PROSITE" id="PS51819"/>
    </source>
</evidence>
<gene>
    <name evidence="2" type="ORF">CFN78_03180</name>
</gene>
<organism evidence="2 3">
    <name type="scientific">Amycolatopsis antarctica</name>
    <dbReference type="NCBI Taxonomy" id="1854586"/>
    <lineage>
        <taxon>Bacteria</taxon>
        <taxon>Bacillati</taxon>
        <taxon>Actinomycetota</taxon>
        <taxon>Actinomycetes</taxon>
        <taxon>Pseudonocardiales</taxon>
        <taxon>Pseudonocardiaceae</taxon>
        <taxon>Amycolatopsis</taxon>
    </lineage>
</organism>
<comment type="caution">
    <text evidence="2">The sequence shown here is derived from an EMBL/GenBank/DDBJ whole genome shotgun (WGS) entry which is preliminary data.</text>
</comment>
<dbReference type="PANTHER" id="PTHR33993">
    <property type="entry name" value="GLYOXALASE-RELATED"/>
    <property type="match status" value="1"/>
</dbReference>
<dbReference type="InterPro" id="IPR004360">
    <property type="entry name" value="Glyas_Fos-R_dOase_dom"/>
</dbReference>
<accession>A0A263DAI2</accession>
<dbReference type="Pfam" id="PF00903">
    <property type="entry name" value="Glyoxalase"/>
    <property type="match status" value="1"/>
</dbReference>
<reference evidence="2 3" key="1">
    <citation type="submission" date="2017-07" db="EMBL/GenBank/DDBJ databases">
        <title>Amycolatopsis antarcticus sp. nov., isolated from the surface of an Antarcticus brown macroalga.</title>
        <authorList>
            <person name="Wang J."/>
            <person name="Leiva S."/>
            <person name="Huang J."/>
            <person name="Huang Y."/>
        </authorList>
    </citation>
    <scope>NUCLEOTIDE SEQUENCE [LARGE SCALE GENOMIC DNA]</scope>
    <source>
        <strain evidence="2 3">AU-G6</strain>
    </source>
</reference>
<keyword evidence="2" id="KW-0560">Oxidoreductase</keyword>
<evidence type="ECO:0000313" key="2">
    <source>
        <dbReference type="EMBL" id="OZM75179.1"/>
    </source>
</evidence>
<name>A0A263DAI2_9PSEU</name>
<protein>
    <submittedName>
        <fullName evidence="2">Extradiol dioxygenase</fullName>
    </submittedName>
</protein>
<proteinExistence type="predicted"/>
<dbReference type="RefSeq" id="WP_094860956.1">
    <property type="nucleotide sequence ID" value="NZ_NKYE01000001.1"/>
</dbReference>
<dbReference type="PROSITE" id="PS51819">
    <property type="entry name" value="VOC"/>
    <property type="match status" value="1"/>
</dbReference>
<dbReference type="InterPro" id="IPR029068">
    <property type="entry name" value="Glyas_Bleomycin-R_OHBP_Dase"/>
</dbReference>
<sequence length="126" mass="13624">MITGTHAILYAEQPERTRAFFRDVLGLSHVDAHDGWLIFKLPPAELGVHPSRNPQLPDVPISGGHELYLMCDDLAATVDELSAKGVEFVEPVTDQGFGRMTALRVPGAGTIGLYQPLHPTANDLPG</sequence>
<feature type="domain" description="VOC" evidence="1">
    <location>
        <begin position="3"/>
        <end position="116"/>
    </location>
</feature>
<dbReference type="InterPro" id="IPR037523">
    <property type="entry name" value="VOC_core"/>
</dbReference>
<dbReference type="EMBL" id="NKYE01000001">
    <property type="protein sequence ID" value="OZM75179.1"/>
    <property type="molecule type" value="Genomic_DNA"/>
</dbReference>
<dbReference type="GO" id="GO:0051213">
    <property type="term" value="F:dioxygenase activity"/>
    <property type="evidence" value="ECO:0007669"/>
    <property type="project" value="UniProtKB-KW"/>
</dbReference>
<keyword evidence="3" id="KW-1185">Reference proteome</keyword>
<dbReference type="Gene3D" id="3.10.180.10">
    <property type="entry name" value="2,3-Dihydroxybiphenyl 1,2-Dioxygenase, domain 1"/>
    <property type="match status" value="1"/>
</dbReference>